<dbReference type="OrthoDB" id="9804315at2"/>
<dbReference type="InterPro" id="IPR012259">
    <property type="entry name" value="DHFR"/>
</dbReference>
<dbReference type="EMBL" id="VBUK01000014">
    <property type="protein sequence ID" value="TLF40969.1"/>
    <property type="molecule type" value="Genomic_DNA"/>
</dbReference>
<dbReference type="AlphaFoldDB" id="A0A5R8LUQ2"/>
<evidence type="ECO:0000313" key="10">
    <source>
        <dbReference type="EMBL" id="TLF40969.1"/>
    </source>
</evidence>
<accession>A0A5R8LUQ2</accession>
<keyword evidence="11" id="KW-1185">Reference proteome</keyword>
<dbReference type="InterPro" id="IPR001796">
    <property type="entry name" value="DHFR_dom"/>
</dbReference>
<dbReference type="PANTHER" id="PTHR48069:SF3">
    <property type="entry name" value="DIHYDROFOLATE REDUCTASE"/>
    <property type="match status" value="1"/>
</dbReference>
<comment type="similarity">
    <text evidence="2 8">Belongs to the dihydrofolate reductase family.</text>
</comment>
<dbReference type="Proteomes" id="UP000308382">
    <property type="component" value="Unassembled WGS sequence"/>
</dbReference>
<keyword evidence="6 8" id="KW-0560">Oxidoreductase</keyword>
<reference evidence="10 11" key="1">
    <citation type="journal article" date="2017" name="Int. J. Syst. Evol. Microbiol.">
        <title>Maripseudobacter aurantiacus gen. nov., sp. nov., a novel member of the family Flavobacteriaceae isolated from a sedimentation basin.</title>
        <authorList>
            <person name="Chen C."/>
            <person name="Su Y."/>
            <person name="Tao T."/>
            <person name="Fu G."/>
            <person name="Zhang C."/>
            <person name="Sun C."/>
            <person name="Zhang X."/>
            <person name="Wu M."/>
        </authorList>
    </citation>
    <scope>NUCLEOTIDE SEQUENCE [LARGE SCALE GENOMIC DNA]</scope>
    <source>
        <strain evidence="11">CDA4</strain>
    </source>
</reference>
<keyword evidence="5 8" id="KW-0521">NADP</keyword>
<dbReference type="EC" id="1.5.1.3" evidence="3 8"/>
<dbReference type="Pfam" id="PF00186">
    <property type="entry name" value="DHFR_1"/>
    <property type="match status" value="1"/>
</dbReference>
<evidence type="ECO:0000256" key="2">
    <source>
        <dbReference type="ARBA" id="ARBA00009539"/>
    </source>
</evidence>
<feature type="domain" description="DHFR" evidence="9">
    <location>
        <begin position="1"/>
        <end position="157"/>
    </location>
</feature>
<dbReference type="GO" id="GO:0046452">
    <property type="term" value="P:dihydrofolate metabolic process"/>
    <property type="evidence" value="ECO:0007669"/>
    <property type="project" value="TreeGrafter"/>
</dbReference>
<dbReference type="InterPro" id="IPR024072">
    <property type="entry name" value="DHFR-like_dom_sf"/>
</dbReference>
<dbReference type="GO" id="GO:0050661">
    <property type="term" value="F:NADP binding"/>
    <property type="evidence" value="ECO:0007669"/>
    <property type="project" value="InterPro"/>
</dbReference>
<evidence type="ECO:0000256" key="8">
    <source>
        <dbReference type="PIRNR" id="PIRNR000194"/>
    </source>
</evidence>
<comment type="pathway">
    <text evidence="1 8">Cofactor biosynthesis; tetrahydrofolate biosynthesis; 5,6,7,8-tetrahydrofolate from 7,8-dihydrofolate: step 1/1.</text>
</comment>
<dbReference type="GO" id="GO:0046655">
    <property type="term" value="P:folic acid metabolic process"/>
    <property type="evidence" value="ECO:0007669"/>
    <property type="project" value="TreeGrafter"/>
</dbReference>
<name>A0A5R8LUQ2_9FLAO</name>
<gene>
    <name evidence="10" type="ORF">FEK29_16840</name>
</gene>
<keyword evidence="4 8" id="KW-0554">One-carbon metabolism</keyword>
<evidence type="ECO:0000256" key="7">
    <source>
        <dbReference type="ARBA" id="ARBA00025067"/>
    </source>
</evidence>
<evidence type="ECO:0000256" key="1">
    <source>
        <dbReference type="ARBA" id="ARBA00004903"/>
    </source>
</evidence>
<dbReference type="UniPathway" id="UPA00077">
    <property type="reaction ID" value="UER00158"/>
</dbReference>
<evidence type="ECO:0000256" key="4">
    <source>
        <dbReference type="ARBA" id="ARBA00022563"/>
    </source>
</evidence>
<dbReference type="GO" id="GO:0005829">
    <property type="term" value="C:cytosol"/>
    <property type="evidence" value="ECO:0007669"/>
    <property type="project" value="TreeGrafter"/>
</dbReference>
<protein>
    <recommendedName>
        <fullName evidence="3 8">Dihydrofolate reductase</fullName>
        <ecNumber evidence="3 8">1.5.1.3</ecNumber>
    </recommendedName>
</protein>
<evidence type="ECO:0000259" key="9">
    <source>
        <dbReference type="PROSITE" id="PS51330"/>
    </source>
</evidence>
<comment type="function">
    <text evidence="7 8">Key enzyme in folate metabolism. Catalyzes an essential reaction for de novo glycine and purine synthesis, and for DNA precursor synthesis.</text>
</comment>
<dbReference type="GO" id="GO:0006730">
    <property type="term" value="P:one-carbon metabolic process"/>
    <property type="evidence" value="ECO:0007669"/>
    <property type="project" value="UniProtKB-KW"/>
</dbReference>
<proteinExistence type="inferred from homology"/>
<dbReference type="GO" id="GO:0046654">
    <property type="term" value="P:tetrahydrofolate biosynthetic process"/>
    <property type="evidence" value="ECO:0007669"/>
    <property type="project" value="UniProtKB-UniPathway"/>
</dbReference>
<dbReference type="PROSITE" id="PS51330">
    <property type="entry name" value="DHFR_2"/>
    <property type="match status" value="1"/>
</dbReference>
<evidence type="ECO:0000313" key="11">
    <source>
        <dbReference type="Proteomes" id="UP000308382"/>
    </source>
</evidence>
<organism evidence="10 11">
    <name type="scientific">Maribacter aurantiacus</name>
    <dbReference type="NCBI Taxonomy" id="1882343"/>
    <lineage>
        <taxon>Bacteria</taxon>
        <taxon>Pseudomonadati</taxon>
        <taxon>Bacteroidota</taxon>
        <taxon>Flavobacteriia</taxon>
        <taxon>Flavobacteriales</taxon>
        <taxon>Flavobacteriaceae</taxon>
        <taxon>Maribacter</taxon>
    </lineage>
</organism>
<dbReference type="PIRSF" id="PIRSF000194">
    <property type="entry name" value="DHFR"/>
    <property type="match status" value="1"/>
</dbReference>
<dbReference type="PANTHER" id="PTHR48069">
    <property type="entry name" value="DIHYDROFOLATE REDUCTASE"/>
    <property type="match status" value="1"/>
</dbReference>
<dbReference type="SUPFAM" id="SSF53597">
    <property type="entry name" value="Dihydrofolate reductase-like"/>
    <property type="match status" value="1"/>
</dbReference>
<evidence type="ECO:0000256" key="3">
    <source>
        <dbReference type="ARBA" id="ARBA00012856"/>
    </source>
</evidence>
<comment type="catalytic activity">
    <reaction evidence="8">
        <text>(6S)-5,6,7,8-tetrahydrofolate + NADP(+) = 7,8-dihydrofolate + NADPH + H(+)</text>
        <dbReference type="Rhea" id="RHEA:15009"/>
        <dbReference type="ChEBI" id="CHEBI:15378"/>
        <dbReference type="ChEBI" id="CHEBI:57451"/>
        <dbReference type="ChEBI" id="CHEBI:57453"/>
        <dbReference type="ChEBI" id="CHEBI:57783"/>
        <dbReference type="ChEBI" id="CHEBI:58349"/>
        <dbReference type="EC" id="1.5.1.3"/>
    </reaction>
</comment>
<evidence type="ECO:0000256" key="5">
    <source>
        <dbReference type="ARBA" id="ARBA00022857"/>
    </source>
</evidence>
<dbReference type="CDD" id="cd00209">
    <property type="entry name" value="DHFR"/>
    <property type="match status" value="1"/>
</dbReference>
<sequence>MIAAAGEDDSLGRDNDLLWHLPDDFKRFKRLTSGHKIIMGRKTFESFPKPLPNRLHIIITRDKNYKVSFPDCIVVHSLEEALDLVNEEKAYIIGGGEIYRLGEKYADGIELTRVHGTFNADTFFPPIYATVWELVAEEYHPKDENHEYDFTYRTYTRKNNEAINLGDSNN</sequence>
<evidence type="ECO:0000256" key="6">
    <source>
        <dbReference type="ARBA" id="ARBA00023002"/>
    </source>
</evidence>
<dbReference type="Gene3D" id="3.40.430.10">
    <property type="entry name" value="Dihydrofolate Reductase, subunit A"/>
    <property type="match status" value="1"/>
</dbReference>
<dbReference type="PRINTS" id="PR00070">
    <property type="entry name" value="DHFR"/>
</dbReference>
<comment type="caution">
    <text evidence="10">The sequence shown here is derived from an EMBL/GenBank/DDBJ whole genome shotgun (WGS) entry which is preliminary data.</text>
</comment>
<dbReference type="GO" id="GO:0004146">
    <property type="term" value="F:dihydrofolate reductase activity"/>
    <property type="evidence" value="ECO:0007669"/>
    <property type="project" value="UniProtKB-EC"/>
</dbReference>